<evidence type="ECO:0000256" key="1">
    <source>
        <dbReference type="SAM" id="MobiDB-lite"/>
    </source>
</evidence>
<dbReference type="OrthoDB" id="3231004at2759"/>
<evidence type="ECO:0000313" key="3">
    <source>
        <dbReference type="Proteomes" id="UP000224854"/>
    </source>
</evidence>
<evidence type="ECO:0000313" key="2">
    <source>
        <dbReference type="EMBL" id="PHH80478.1"/>
    </source>
</evidence>
<comment type="caution">
    <text evidence="2">The sequence shown here is derived from an EMBL/GenBank/DDBJ whole genome shotgun (WGS) entry which is preliminary data.</text>
</comment>
<sequence length="443" mass="50118">MNKAVEVTSSAKQDTGQNSVEVTYSSEKTEHYEKLAQTLEISAGAGLSKLGIGGKIDTKFYETSFLTYIVKVDVRKQPSSKLQYHFNWTSPTSPNETYGDRFISDFVTGGALFARISIRTSDSTMHRSIEENAEVGFPMYGVDVKVTQEMKTATDKICKNSEVRIYIHYVGAPPGYQAQAQVLDDDNPLVQLKAQADKFLADAKDHDWQRYAILEKYTNIADFKDEFKPFNYSEAAERSWGVFNDFTSYFSIRDTIRDIKEDNYQGGRDKKTSLDGKANDVVQLFRNWVSSVSADPSKAKQTPQVEPPESFRKEVLLAAKWTLYIGQSLRMSSGKTHIIDSKLHPNAKKLFEIQGFGFEDVTRTAKVVFVKKRGEDRYACLIGQKTPSTYEELSRLWVFESRIGGIGDENINVYDYPDQGVIELELEGGMGNDPLFNFYVRKA</sequence>
<evidence type="ECO:0008006" key="4">
    <source>
        <dbReference type="Google" id="ProtNLM"/>
    </source>
</evidence>
<keyword evidence="3" id="KW-1185">Reference proteome</keyword>
<protein>
    <recommendedName>
        <fullName evidence="4">MACPF domain-containing protein</fullName>
    </recommendedName>
</protein>
<accession>A0A2C5YQU2</accession>
<organism evidence="2 3">
    <name type="scientific">Ophiocordyceps australis</name>
    <dbReference type="NCBI Taxonomy" id="1399860"/>
    <lineage>
        <taxon>Eukaryota</taxon>
        <taxon>Fungi</taxon>
        <taxon>Dikarya</taxon>
        <taxon>Ascomycota</taxon>
        <taxon>Pezizomycotina</taxon>
        <taxon>Sordariomycetes</taxon>
        <taxon>Hypocreomycetidae</taxon>
        <taxon>Hypocreales</taxon>
        <taxon>Ophiocordycipitaceae</taxon>
        <taxon>Ophiocordyceps</taxon>
    </lineage>
</organism>
<feature type="region of interest" description="Disordered" evidence="1">
    <location>
        <begin position="1"/>
        <end position="21"/>
    </location>
</feature>
<dbReference type="EMBL" id="NJEU01000154">
    <property type="protein sequence ID" value="PHH80478.1"/>
    <property type="molecule type" value="Genomic_DNA"/>
</dbReference>
<reference evidence="2 3" key="1">
    <citation type="submission" date="2017-06" db="EMBL/GenBank/DDBJ databases">
        <title>Ant-infecting Ophiocordyceps genomes reveal a high diversity of potential behavioral manipulation genes and a possible major role for enterotoxins.</title>
        <authorList>
            <person name="De Bekker C."/>
            <person name="Evans H.C."/>
            <person name="Brachmann A."/>
            <person name="Hughes D.P."/>
        </authorList>
    </citation>
    <scope>NUCLEOTIDE SEQUENCE [LARGE SCALE GENOMIC DNA]</scope>
    <source>
        <strain evidence="2 3">1348a</strain>
    </source>
</reference>
<name>A0A2C5YQU2_9HYPO</name>
<feature type="compositionally biased region" description="Polar residues" evidence="1">
    <location>
        <begin position="7"/>
        <end position="21"/>
    </location>
</feature>
<dbReference type="AlphaFoldDB" id="A0A2C5YQU2"/>
<dbReference type="Proteomes" id="UP000224854">
    <property type="component" value="Unassembled WGS sequence"/>
</dbReference>
<gene>
    <name evidence="2" type="ORF">CDD82_1708</name>
</gene>
<proteinExistence type="predicted"/>